<keyword evidence="7" id="KW-1185">Reference proteome</keyword>
<evidence type="ECO:0000259" key="5">
    <source>
        <dbReference type="PROSITE" id="PS50931"/>
    </source>
</evidence>
<dbReference type="Pfam" id="PF00126">
    <property type="entry name" value="HTH_1"/>
    <property type="match status" value="1"/>
</dbReference>
<accession>A0A0G4JQ14</accession>
<proteinExistence type="inferred from homology"/>
<organism evidence="6 7">
    <name type="scientific">Brenneria goodwinii</name>
    <dbReference type="NCBI Taxonomy" id="1109412"/>
    <lineage>
        <taxon>Bacteria</taxon>
        <taxon>Pseudomonadati</taxon>
        <taxon>Pseudomonadota</taxon>
        <taxon>Gammaproteobacteria</taxon>
        <taxon>Enterobacterales</taxon>
        <taxon>Pectobacteriaceae</taxon>
        <taxon>Brenneria</taxon>
    </lineage>
</organism>
<dbReference type="OrthoDB" id="8437302at2"/>
<evidence type="ECO:0000313" key="6">
    <source>
        <dbReference type="EMBL" id="CPR13978.1"/>
    </source>
</evidence>
<dbReference type="InterPro" id="IPR036388">
    <property type="entry name" value="WH-like_DNA-bd_sf"/>
</dbReference>
<dbReference type="Gene3D" id="1.10.10.10">
    <property type="entry name" value="Winged helix-like DNA-binding domain superfamily/Winged helix DNA-binding domain"/>
    <property type="match status" value="1"/>
</dbReference>
<comment type="similarity">
    <text evidence="1">Belongs to the LysR transcriptional regulatory family.</text>
</comment>
<dbReference type="GO" id="GO:0003700">
    <property type="term" value="F:DNA-binding transcription factor activity"/>
    <property type="evidence" value="ECO:0007669"/>
    <property type="project" value="InterPro"/>
</dbReference>
<dbReference type="FunFam" id="1.10.10.10:FF:000001">
    <property type="entry name" value="LysR family transcriptional regulator"/>
    <property type="match status" value="1"/>
</dbReference>
<dbReference type="PANTHER" id="PTHR30126:SF2">
    <property type="entry name" value="HTH-TYPE TRANSCRIPTIONAL REGULATOR YJIE"/>
    <property type="match status" value="1"/>
</dbReference>
<dbReference type="PANTHER" id="PTHR30126">
    <property type="entry name" value="HTH-TYPE TRANSCRIPTIONAL REGULATOR"/>
    <property type="match status" value="1"/>
</dbReference>
<dbReference type="InterPro" id="IPR000847">
    <property type="entry name" value="LysR_HTH_N"/>
</dbReference>
<evidence type="ECO:0000256" key="2">
    <source>
        <dbReference type="ARBA" id="ARBA00023015"/>
    </source>
</evidence>
<dbReference type="Gene3D" id="3.40.190.10">
    <property type="entry name" value="Periplasmic binding protein-like II"/>
    <property type="match status" value="1"/>
</dbReference>
<reference evidence="7" key="1">
    <citation type="submission" date="2015-01" db="EMBL/GenBank/DDBJ databases">
        <authorList>
            <person name="Paterson Steve"/>
        </authorList>
    </citation>
    <scope>NUCLEOTIDE SEQUENCE [LARGE SCALE GENOMIC DNA]</scope>
    <source>
        <strain evidence="7">OBR1</strain>
    </source>
</reference>
<protein>
    <submittedName>
        <fullName evidence="6">Transcriptional regulator, LysR family</fullName>
    </submittedName>
</protein>
<dbReference type="EMBL" id="CGIG01000001">
    <property type="protein sequence ID" value="CPR13978.1"/>
    <property type="molecule type" value="Genomic_DNA"/>
</dbReference>
<dbReference type="RefSeq" id="WP_048635873.1">
    <property type="nucleotide sequence ID" value="NZ_CGIG01000001.1"/>
</dbReference>
<keyword evidence="3" id="KW-0238">DNA-binding</keyword>
<name>A0A0G4JQ14_9GAMM</name>
<evidence type="ECO:0000313" key="7">
    <source>
        <dbReference type="Proteomes" id="UP000044377"/>
    </source>
</evidence>
<dbReference type="Proteomes" id="UP000044377">
    <property type="component" value="Unassembled WGS sequence"/>
</dbReference>
<evidence type="ECO:0000256" key="3">
    <source>
        <dbReference type="ARBA" id="ARBA00023125"/>
    </source>
</evidence>
<dbReference type="GO" id="GO:0000976">
    <property type="term" value="F:transcription cis-regulatory region binding"/>
    <property type="evidence" value="ECO:0007669"/>
    <property type="project" value="TreeGrafter"/>
</dbReference>
<dbReference type="PRINTS" id="PR00039">
    <property type="entry name" value="HTHLYSR"/>
</dbReference>
<feature type="domain" description="HTH lysR-type" evidence="5">
    <location>
        <begin position="1"/>
        <end position="58"/>
    </location>
</feature>
<dbReference type="AlphaFoldDB" id="A0A0G4JQ14"/>
<dbReference type="STRING" id="1109412.BN1221_00382c"/>
<sequence length="306" mass="34924">MELKWFEDFLSVSRCYSFTRAANERHITQSALSRRIRQLEEWLGVPLFDRKTYPVTLTPEGQEFLATANETVFAMAHLRSNMHQRYEKRTAVLRFAMLNTLSLTFFPEWFKHVNSQQRMGYIRLCDQKPTFVEHISLLHSGETDFLLTYAHDSVSLIKQLSAYPMLTLGAERAIAVCRPDSQGRPLYPIGFSRDAVPWLSYGKHSFFAHALAQMLSVKPLPLEPIYENSMSINLKAMALSGSGVAWLPESLVKDELASGELARAGDSHWDVPLDIRLYRQPALRNRQGEEFWQLAAASVLPELAVC</sequence>
<dbReference type="Pfam" id="PF03466">
    <property type="entry name" value="LysR_substrate"/>
    <property type="match status" value="1"/>
</dbReference>
<dbReference type="InterPro" id="IPR005119">
    <property type="entry name" value="LysR_subst-bd"/>
</dbReference>
<dbReference type="InterPro" id="IPR036390">
    <property type="entry name" value="WH_DNA-bd_sf"/>
</dbReference>
<keyword evidence="2" id="KW-0805">Transcription regulation</keyword>
<dbReference type="PROSITE" id="PS50931">
    <property type="entry name" value="HTH_LYSR"/>
    <property type="match status" value="1"/>
</dbReference>
<evidence type="ECO:0000256" key="4">
    <source>
        <dbReference type="ARBA" id="ARBA00023163"/>
    </source>
</evidence>
<dbReference type="SUPFAM" id="SSF53850">
    <property type="entry name" value="Periplasmic binding protein-like II"/>
    <property type="match status" value="1"/>
</dbReference>
<gene>
    <name evidence="6" type="ORF">BN1221_00382c</name>
</gene>
<evidence type="ECO:0000256" key="1">
    <source>
        <dbReference type="ARBA" id="ARBA00009437"/>
    </source>
</evidence>
<keyword evidence="4" id="KW-0804">Transcription</keyword>
<dbReference type="SUPFAM" id="SSF46785">
    <property type="entry name" value="Winged helix' DNA-binding domain"/>
    <property type="match status" value="1"/>
</dbReference>